<accession>A0A564YC52</accession>
<reference evidence="3 4" key="1">
    <citation type="submission" date="2019-07" db="EMBL/GenBank/DDBJ databases">
        <authorList>
            <person name="Jastrzebski P J."/>
            <person name="Paukszto L."/>
            <person name="Jastrzebski P J."/>
        </authorList>
    </citation>
    <scope>NUCLEOTIDE SEQUENCE [LARGE SCALE GENOMIC DNA]</scope>
    <source>
        <strain evidence="3 4">WMS-il1</strain>
    </source>
</reference>
<name>A0A564YC52_HYMDI</name>
<keyword evidence="4" id="KW-1185">Reference proteome</keyword>
<dbReference type="EMBL" id="CABIJS010000088">
    <property type="protein sequence ID" value="VUZ42172.1"/>
    <property type="molecule type" value="Genomic_DNA"/>
</dbReference>
<dbReference type="EMBL" id="CABIJS010000141">
    <property type="protein sequence ID" value="VUZ44559.1"/>
    <property type="molecule type" value="Genomic_DNA"/>
</dbReference>
<evidence type="ECO:0000313" key="1">
    <source>
        <dbReference type="EMBL" id="VUZ42172.1"/>
    </source>
</evidence>
<dbReference type="Proteomes" id="UP000321570">
    <property type="component" value="Unassembled WGS sequence"/>
</dbReference>
<gene>
    <name evidence="2" type="ORF">WMSIL1_LOCUS2968</name>
    <name evidence="1" type="ORF">WMSIL1_LOCUS3026</name>
    <name evidence="3" type="ORF">WMSIL1_LOCUS4752</name>
</gene>
<dbReference type="AlphaFoldDB" id="A0A564YC52"/>
<protein>
    <submittedName>
        <fullName evidence="3">Uncharacterized protein</fullName>
    </submittedName>
</protein>
<dbReference type="EMBL" id="CABIJS010000088">
    <property type="protein sequence ID" value="VUZ42174.1"/>
    <property type="molecule type" value="Genomic_DNA"/>
</dbReference>
<sequence>MTVKHLMILKTIIYNRIRLQMRNQPPKNLTKKQKNLAIMTLMKKKLSNRAIAKPLPHLHHPIFHMALQFPSLLY</sequence>
<evidence type="ECO:0000313" key="4">
    <source>
        <dbReference type="Proteomes" id="UP000321570"/>
    </source>
</evidence>
<organism evidence="3 4">
    <name type="scientific">Hymenolepis diminuta</name>
    <name type="common">Rat tapeworm</name>
    <dbReference type="NCBI Taxonomy" id="6216"/>
    <lineage>
        <taxon>Eukaryota</taxon>
        <taxon>Metazoa</taxon>
        <taxon>Spiralia</taxon>
        <taxon>Lophotrochozoa</taxon>
        <taxon>Platyhelminthes</taxon>
        <taxon>Cestoda</taxon>
        <taxon>Eucestoda</taxon>
        <taxon>Cyclophyllidea</taxon>
        <taxon>Hymenolepididae</taxon>
        <taxon>Hymenolepis</taxon>
    </lineage>
</organism>
<evidence type="ECO:0000313" key="3">
    <source>
        <dbReference type="EMBL" id="VUZ44559.1"/>
    </source>
</evidence>
<proteinExistence type="predicted"/>
<evidence type="ECO:0000313" key="2">
    <source>
        <dbReference type="EMBL" id="VUZ42174.1"/>
    </source>
</evidence>